<dbReference type="Proteomes" id="UP000240317">
    <property type="component" value="Unassembled WGS sequence"/>
</dbReference>
<comment type="caution">
    <text evidence="2">The sequence shown here is derived from an EMBL/GenBank/DDBJ whole genome shotgun (WGS) entry which is preliminary data.</text>
</comment>
<evidence type="ECO:0000313" key="2">
    <source>
        <dbReference type="EMBL" id="PTA67114.1"/>
    </source>
</evidence>
<gene>
    <name evidence="2" type="ORF">C8263_14465</name>
</gene>
<dbReference type="OrthoDB" id="68835at2"/>
<reference evidence="2 3" key="1">
    <citation type="submission" date="2018-03" db="EMBL/GenBank/DDBJ databases">
        <title>Draft genome of Deinococcus sp. OD32.</title>
        <authorList>
            <person name="Wang X.-P."/>
            <person name="Du Z.-J."/>
        </authorList>
    </citation>
    <scope>NUCLEOTIDE SEQUENCE [LARGE SCALE GENOMIC DNA]</scope>
    <source>
        <strain evidence="2 3">OD32</strain>
    </source>
</reference>
<sequence length="159" mass="16765">MTTLQRAAALGLVLLSSPLPQAQAGAPPALSPAPSAAERTALLRGRALLTEFYAVRLDGLWRAFSPGVRGQWGASLAAFRAYRVAGVQTYGAETRVVGERTFTRAGETFYVRSAVFQKAPQIVWALVLGFTGTQVTTFAIVPAAEPEDGPVASGAYDPL</sequence>
<evidence type="ECO:0008006" key="4">
    <source>
        <dbReference type="Google" id="ProtNLM"/>
    </source>
</evidence>
<dbReference type="RefSeq" id="WP_107138852.1">
    <property type="nucleotide sequence ID" value="NZ_PYSV01000015.1"/>
</dbReference>
<accession>A0A2T3W5P5</accession>
<proteinExistence type="predicted"/>
<protein>
    <recommendedName>
        <fullName evidence="4">DUF4019 domain-containing protein</fullName>
    </recommendedName>
</protein>
<evidence type="ECO:0000256" key="1">
    <source>
        <dbReference type="SAM" id="SignalP"/>
    </source>
</evidence>
<dbReference type="EMBL" id="PYSV01000015">
    <property type="protein sequence ID" value="PTA67114.1"/>
    <property type="molecule type" value="Genomic_DNA"/>
</dbReference>
<keyword evidence="1" id="KW-0732">Signal</keyword>
<organism evidence="2 3">
    <name type="scientific">Deinococcus arcticus</name>
    <dbReference type="NCBI Taxonomy" id="2136176"/>
    <lineage>
        <taxon>Bacteria</taxon>
        <taxon>Thermotogati</taxon>
        <taxon>Deinococcota</taxon>
        <taxon>Deinococci</taxon>
        <taxon>Deinococcales</taxon>
        <taxon>Deinococcaceae</taxon>
        <taxon>Deinococcus</taxon>
    </lineage>
</organism>
<keyword evidence="3" id="KW-1185">Reference proteome</keyword>
<feature type="signal peptide" evidence="1">
    <location>
        <begin position="1"/>
        <end position="22"/>
    </location>
</feature>
<dbReference type="AlphaFoldDB" id="A0A2T3W5P5"/>
<name>A0A2T3W5P5_9DEIO</name>
<feature type="chain" id="PRO_5015536956" description="DUF4019 domain-containing protein" evidence="1">
    <location>
        <begin position="23"/>
        <end position="159"/>
    </location>
</feature>
<evidence type="ECO:0000313" key="3">
    <source>
        <dbReference type="Proteomes" id="UP000240317"/>
    </source>
</evidence>